<organism evidence="1 2">
    <name type="scientific">Fuerstiella marisgermanici</name>
    <dbReference type="NCBI Taxonomy" id="1891926"/>
    <lineage>
        <taxon>Bacteria</taxon>
        <taxon>Pseudomonadati</taxon>
        <taxon>Planctomycetota</taxon>
        <taxon>Planctomycetia</taxon>
        <taxon>Planctomycetales</taxon>
        <taxon>Planctomycetaceae</taxon>
        <taxon>Fuerstiella</taxon>
    </lineage>
</organism>
<protein>
    <submittedName>
        <fullName evidence="1">Uncharacterized protein</fullName>
    </submittedName>
</protein>
<evidence type="ECO:0000313" key="1">
    <source>
        <dbReference type="EMBL" id="APZ96471.1"/>
    </source>
</evidence>
<dbReference type="AlphaFoldDB" id="A0A1P8WQY9"/>
<gene>
    <name evidence="1" type="ORF">Fuma_06140</name>
</gene>
<reference evidence="1 2" key="1">
    <citation type="journal article" date="2016" name="Front. Microbiol.">
        <title>Fuerstia marisgermanicae gen. nov., sp. nov., an Unusual Member of the Phylum Planctomycetes from the German Wadden Sea.</title>
        <authorList>
            <person name="Kohn T."/>
            <person name="Heuer A."/>
            <person name="Jogler M."/>
            <person name="Vollmers J."/>
            <person name="Boedeker C."/>
            <person name="Bunk B."/>
            <person name="Rast P."/>
            <person name="Borchert D."/>
            <person name="Glockner I."/>
            <person name="Freese H.M."/>
            <person name="Klenk H.P."/>
            <person name="Overmann J."/>
            <person name="Kaster A.K."/>
            <person name="Rohde M."/>
            <person name="Wiegand S."/>
            <person name="Jogler C."/>
        </authorList>
    </citation>
    <scope>NUCLEOTIDE SEQUENCE [LARGE SCALE GENOMIC DNA]</scope>
    <source>
        <strain evidence="1 2">NH11</strain>
    </source>
</reference>
<accession>A0A1P8WQY9</accession>
<dbReference type="STRING" id="1891926.Fuma_06140"/>
<evidence type="ECO:0000313" key="2">
    <source>
        <dbReference type="Proteomes" id="UP000187735"/>
    </source>
</evidence>
<name>A0A1P8WQY9_9PLAN</name>
<dbReference type="KEGG" id="fmr:Fuma_06140"/>
<dbReference type="Proteomes" id="UP000187735">
    <property type="component" value="Chromosome"/>
</dbReference>
<proteinExistence type="predicted"/>
<dbReference type="EMBL" id="CP017641">
    <property type="protein sequence ID" value="APZ96471.1"/>
    <property type="molecule type" value="Genomic_DNA"/>
</dbReference>
<keyword evidence="2" id="KW-1185">Reference proteome</keyword>
<sequence>MHPAARPAGPPHRGQITDRSLRKLDSVPRKDVTKAVVTDLRLFRRNGETIQREHVAPPKDAGFDQSGPGSTATISFVIDGKELACGRKRGNYMDGESIAGRRRMAMWTQANPADGGGGIVLRDQLGTFPIGSGMFGEELRACLT</sequence>